<keyword evidence="1" id="KW-0812">Transmembrane</keyword>
<dbReference type="OrthoDB" id="2501483at2759"/>
<feature type="transmembrane region" description="Helical" evidence="1">
    <location>
        <begin position="398"/>
        <end position="419"/>
    </location>
</feature>
<evidence type="ECO:0000313" key="4">
    <source>
        <dbReference type="Proteomes" id="UP000054279"/>
    </source>
</evidence>
<feature type="transmembrane region" description="Helical" evidence="1">
    <location>
        <begin position="323"/>
        <end position="349"/>
    </location>
</feature>
<accession>A0A0C9VTP9</accession>
<gene>
    <name evidence="3" type="ORF">M422DRAFT_778702</name>
</gene>
<keyword evidence="1" id="KW-0472">Membrane</keyword>
<dbReference type="Pfam" id="PF18718">
    <property type="entry name" value="CxC5"/>
    <property type="match status" value="1"/>
</dbReference>
<proteinExistence type="predicted"/>
<dbReference type="AlphaFoldDB" id="A0A0C9VTP9"/>
<keyword evidence="4" id="KW-1185">Reference proteome</keyword>
<feature type="domain" description="CxC5 like cysteine cluster associated with KDZ" evidence="2">
    <location>
        <begin position="13"/>
        <end position="128"/>
    </location>
</feature>
<organism evidence="3 4">
    <name type="scientific">Sphaerobolus stellatus (strain SS14)</name>
    <dbReference type="NCBI Taxonomy" id="990650"/>
    <lineage>
        <taxon>Eukaryota</taxon>
        <taxon>Fungi</taxon>
        <taxon>Dikarya</taxon>
        <taxon>Basidiomycota</taxon>
        <taxon>Agaricomycotina</taxon>
        <taxon>Agaricomycetes</taxon>
        <taxon>Phallomycetidae</taxon>
        <taxon>Geastrales</taxon>
        <taxon>Sphaerobolaceae</taxon>
        <taxon>Sphaerobolus</taxon>
    </lineage>
</organism>
<feature type="transmembrane region" description="Helical" evidence="1">
    <location>
        <begin position="356"/>
        <end position="378"/>
    </location>
</feature>
<dbReference type="Proteomes" id="UP000054279">
    <property type="component" value="Unassembled WGS sequence"/>
</dbReference>
<protein>
    <submittedName>
        <fullName evidence="3">Unplaced genomic scaffold SPHSTscaffold_35, whole genome shotgun sequence</fullName>
    </submittedName>
</protein>
<keyword evidence="1" id="KW-1133">Transmembrane helix</keyword>
<name>A0A0C9VTP9_SPHS4</name>
<reference evidence="3 4" key="1">
    <citation type="submission" date="2014-06" db="EMBL/GenBank/DDBJ databases">
        <title>Evolutionary Origins and Diversification of the Mycorrhizal Mutualists.</title>
        <authorList>
            <consortium name="DOE Joint Genome Institute"/>
            <consortium name="Mycorrhizal Genomics Consortium"/>
            <person name="Kohler A."/>
            <person name="Kuo A."/>
            <person name="Nagy L.G."/>
            <person name="Floudas D."/>
            <person name="Copeland A."/>
            <person name="Barry K.W."/>
            <person name="Cichocki N."/>
            <person name="Veneault-Fourrey C."/>
            <person name="LaButti K."/>
            <person name="Lindquist E.A."/>
            <person name="Lipzen A."/>
            <person name="Lundell T."/>
            <person name="Morin E."/>
            <person name="Murat C."/>
            <person name="Riley R."/>
            <person name="Ohm R."/>
            <person name="Sun H."/>
            <person name="Tunlid A."/>
            <person name="Henrissat B."/>
            <person name="Grigoriev I.V."/>
            <person name="Hibbett D.S."/>
            <person name="Martin F."/>
        </authorList>
    </citation>
    <scope>NUCLEOTIDE SEQUENCE [LARGE SCALE GENOMIC DNA]</scope>
    <source>
        <strain evidence="3 4">SS14</strain>
    </source>
</reference>
<dbReference type="EMBL" id="KN837110">
    <property type="protein sequence ID" value="KIJ45957.1"/>
    <property type="molecule type" value="Genomic_DNA"/>
</dbReference>
<evidence type="ECO:0000313" key="3">
    <source>
        <dbReference type="EMBL" id="KIJ45957.1"/>
    </source>
</evidence>
<dbReference type="HOGENOM" id="CLU_644313_0_0_1"/>
<evidence type="ECO:0000259" key="2">
    <source>
        <dbReference type="Pfam" id="PF18718"/>
    </source>
</evidence>
<dbReference type="InterPro" id="IPR041539">
    <property type="entry name" value="CxC5"/>
</dbReference>
<evidence type="ECO:0000256" key="1">
    <source>
        <dbReference type="SAM" id="Phobius"/>
    </source>
</evidence>
<sequence length="426" mass="48778">MAKYELKYGLALFDLGPSTDVCIDPGCSKFNRSLGEPSRHEAVLFTKDNEPIPIYTTSFYCRDCLACYYPNFCVHDNAVQRTYYRDIPEYIQCSKKIFIEHTLVERFANQMVMSWTSFTNCRHIYNEEYSGHRDLLIPPAAWRFTFKLDTDNISDAFYLYSLLLDHSRHGTYLRLSHHAANNTERIEQAMEARNTRMTGPGQPEWNHACDGCMKLFEGENDNIDSRDNLRSQSSARIPIAKTYVSYFSLSLLVQSSVALLSDDSHVATLDFHCGPSSNSDNEKQCFICSSSPQLMRNFVTLSYINHDKITLANLLHSPVAEPFFVLNLNAIVDLIIFMILWGTTFYYANKMPRIELCLLGSVRQISIYLILLVSAQIHEFNVGPYYASMVYFGSSPTIVTKIIISIFLALYPHILLAYIDLSHHHS</sequence>